<evidence type="ECO:0000313" key="17">
    <source>
        <dbReference type="EMBL" id="EAR08123.1"/>
    </source>
</evidence>
<comment type="function">
    <text evidence="4 14">Catalyzes ATP-dependent phosphorylation of adenosylcobinamide and addition of GMP to adenosylcobinamide phosphate.</text>
</comment>
<keyword evidence="10 14" id="KW-0547">Nucleotide-binding</keyword>
<keyword evidence="8 14" id="KW-0169">Cobalamin biosynthesis</keyword>
<evidence type="ECO:0000256" key="7">
    <source>
        <dbReference type="ARBA" id="ARBA00007490"/>
    </source>
</evidence>
<dbReference type="CDD" id="cd00544">
    <property type="entry name" value="CobU"/>
    <property type="match status" value="1"/>
</dbReference>
<reference evidence="17 18" key="1">
    <citation type="submission" date="2006-02" db="EMBL/GenBank/DDBJ databases">
        <authorList>
            <person name="Pinhassi J."/>
            <person name="Pedros-Alio C."/>
            <person name="Ferriera S."/>
            <person name="Johnson J."/>
            <person name="Kravitz S."/>
            <person name="Halpern A."/>
            <person name="Remington K."/>
            <person name="Beeson K."/>
            <person name="Tran B."/>
            <person name="Rogers Y.-H."/>
            <person name="Friedman R."/>
            <person name="Venter J.C."/>
        </authorList>
    </citation>
    <scope>NUCLEOTIDE SEQUENCE [LARGE SCALE GENOMIC DNA]</scope>
    <source>
        <strain evidence="17 18">MED297</strain>
    </source>
</reference>
<dbReference type="OrthoDB" id="9788370at2"/>
<dbReference type="RefSeq" id="WP_008046378.1">
    <property type="nucleotide sequence ID" value="NZ_CH724153.1"/>
</dbReference>
<evidence type="ECO:0000313" key="18">
    <source>
        <dbReference type="Proteomes" id="UP000005953"/>
    </source>
</evidence>
<comment type="catalytic activity">
    <reaction evidence="3">
        <text>adenosylcob(III)inamide + GTP = adenosylcob(III)inamide phosphate + GDP + H(+)</text>
        <dbReference type="Rhea" id="RHEA:15765"/>
        <dbReference type="ChEBI" id="CHEBI:2480"/>
        <dbReference type="ChEBI" id="CHEBI:15378"/>
        <dbReference type="ChEBI" id="CHEBI:37565"/>
        <dbReference type="ChEBI" id="CHEBI:58189"/>
        <dbReference type="ChEBI" id="CHEBI:58502"/>
        <dbReference type="EC" id="2.7.1.156"/>
    </reaction>
</comment>
<dbReference type="GO" id="GO:0005525">
    <property type="term" value="F:GTP binding"/>
    <property type="evidence" value="ECO:0007669"/>
    <property type="project" value="UniProtKB-UniRule"/>
</dbReference>
<dbReference type="GO" id="GO:0008820">
    <property type="term" value="F:cobinamide phosphate guanylyltransferase activity"/>
    <property type="evidence" value="ECO:0007669"/>
    <property type="project" value="UniProtKB-UniRule"/>
</dbReference>
<dbReference type="Pfam" id="PF02283">
    <property type="entry name" value="CobU"/>
    <property type="match status" value="1"/>
</dbReference>
<dbReference type="Gene3D" id="3.40.50.300">
    <property type="entry name" value="P-loop containing nucleotide triphosphate hydrolases"/>
    <property type="match status" value="1"/>
</dbReference>
<keyword evidence="13 14" id="KW-0342">GTP-binding</keyword>
<evidence type="ECO:0000256" key="5">
    <source>
        <dbReference type="ARBA" id="ARBA00004692"/>
    </source>
</evidence>
<feature type="active site" description="GMP-histidine intermediate" evidence="15">
    <location>
        <position position="50"/>
    </location>
</feature>
<evidence type="ECO:0000256" key="15">
    <source>
        <dbReference type="PIRSR" id="PIRSR006135-1"/>
    </source>
</evidence>
<evidence type="ECO:0000256" key="8">
    <source>
        <dbReference type="ARBA" id="ARBA00022573"/>
    </source>
</evidence>
<dbReference type="EC" id="2.7.7.62" evidence="14"/>
<accession>A4BIB6</accession>
<dbReference type="InterPro" id="IPR027417">
    <property type="entry name" value="P-loop_NTPase"/>
</dbReference>
<evidence type="ECO:0000256" key="10">
    <source>
        <dbReference type="ARBA" id="ARBA00022741"/>
    </source>
</evidence>
<evidence type="ECO:0000256" key="2">
    <source>
        <dbReference type="ARBA" id="ARBA00000711"/>
    </source>
</evidence>
<dbReference type="GO" id="GO:0005524">
    <property type="term" value="F:ATP binding"/>
    <property type="evidence" value="ECO:0007669"/>
    <property type="project" value="UniProtKB-UniRule"/>
</dbReference>
<dbReference type="PANTHER" id="PTHR34848:SF1">
    <property type="entry name" value="BIFUNCTIONAL ADENOSYLCOBALAMIN BIOSYNTHESIS PROTEIN COBU"/>
    <property type="match status" value="1"/>
</dbReference>
<evidence type="ECO:0000256" key="1">
    <source>
        <dbReference type="ARBA" id="ARBA00000312"/>
    </source>
</evidence>
<comment type="similarity">
    <text evidence="7 14">Belongs to the CobU/CobP family.</text>
</comment>
<dbReference type="AlphaFoldDB" id="A4BIB6"/>
<evidence type="ECO:0000256" key="4">
    <source>
        <dbReference type="ARBA" id="ARBA00003889"/>
    </source>
</evidence>
<dbReference type="STRING" id="314283.MED297_00505"/>
<feature type="binding site" evidence="16">
    <location>
        <begin position="9"/>
        <end position="16"/>
    </location>
    <ligand>
        <name>GTP</name>
        <dbReference type="ChEBI" id="CHEBI:37565"/>
    </ligand>
</feature>
<dbReference type="PANTHER" id="PTHR34848">
    <property type="match status" value="1"/>
</dbReference>
<dbReference type="EMBL" id="AAOE01000025">
    <property type="protein sequence ID" value="EAR08123.1"/>
    <property type="molecule type" value="Genomic_DNA"/>
</dbReference>
<gene>
    <name evidence="17" type="ORF">MED297_00505</name>
</gene>
<name>A4BIB6_9GAMM</name>
<evidence type="ECO:0000256" key="6">
    <source>
        <dbReference type="ARBA" id="ARBA00005159"/>
    </source>
</evidence>
<evidence type="ECO:0000256" key="12">
    <source>
        <dbReference type="ARBA" id="ARBA00022840"/>
    </source>
</evidence>
<dbReference type="PIRSF" id="PIRSF006135">
    <property type="entry name" value="CobU"/>
    <property type="match status" value="1"/>
</dbReference>
<comment type="catalytic activity">
    <reaction evidence="2 14">
        <text>adenosylcob(III)inamide phosphate + GTP + H(+) = adenosylcob(III)inamide-GDP + diphosphate</text>
        <dbReference type="Rhea" id="RHEA:22712"/>
        <dbReference type="ChEBI" id="CHEBI:15378"/>
        <dbReference type="ChEBI" id="CHEBI:33019"/>
        <dbReference type="ChEBI" id="CHEBI:37565"/>
        <dbReference type="ChEBI" id="CHEBI:58502"/>
        <dbReference type="ChEBI" id="CHEBI:60487"/>
        <dbReference type="EC" id="2.7.7.62"/>
    </reaction>
</comment>
<comment type="pathway">
    <text evidence="6 14">Cofactor biosynthesis; adenosylcobalamin biosynthesis; adenosylcobalamin from cob(II)yrinate a,c-diamide: step 5/7.</text>
</comment>
<keyword evidence="9 14" id="KW-0808">Transferase</keyword>
<dbReference type="Proteomes" id="UP000005953">
    <property type="component" value="Unassembled WGS sequence"/>
</dbReference>
<proteinExistence type="inferred from homology"/>
<keyword evidence="11 14" id="KW-0418">Kinase</keyword>
<dbReference type="HOGENOM" id="CLU_094161_0_1_6"/>
<sequence length="177" mass="19505">MPELILVTGGVKSGKSRLAADCLTHLTPTPTLIATARRTDSEMSARIDRHIADRDERWQTIETPLHLADALIRCSQPVLVDCLGVWLTNLLIETPEQMEEAILQFLQALDQRSAATVLVSNESSLGIIGADALTRRYIDELGLLNQSVARKASHVVMSIVGLPQWLKGTDIRTKDIQ</sequence>
<dbReference type="SUPFAM" id="SSF52540">
    <property type="entry name" value="P-loop containing nucleoside triphosphate hydrolases"/>
    <property type="match status" value="1"/>
</dbReference>
<keyword evidence="12 14" id="KW-0067">ATP-binding</keyword>
<evidence type="ECO:0000256" key="14">
    <source>
        <dbReference type="PIRNR" id="PIRNR006135"/>
    </source>
</evidence>
<feature type="binding site" evidence="16">
    <location>
        <begin position="34"/>
        <end position="36"/>
    </location>
    <ligand>
        <name>GTP</name>
        <dbReference type="ChEBI" id="CHEBI:37565"/>
    </ligand>
</feature>
<evidence type="ECO:0000256" key="9">
    <source>
        <dbReference type="ARBA" id="ARBA00022679"/>
    </source>
</evidence>
<evidence type="ECO:0000256" key="13">
    <source>
        <dbReference type="ARBA" id="ARBA00023134"/>
    </source>
</evidence>
<keyword evidence="17" id="KW-0548">Nucleotidyltransferase</keyword>
<feature type="binding site" evidence="16">
    <location>
        <position position="62"/>
    </location>
    <ligand>
        <name>GTP</name>
        <dbReference type="ChEBI" id="CHEBI:37565"/>
    </ligand>
</feature>
<keyword evidence="18" id="KW-1185">Reference proteome</keyword>
<evidence type="ECO:0000256" key="11">
    <source>
        <dbReference type="ARBA" id="ARBA00022777"/>
    </source>
</evidence>
<dbReference type="GO" id="GO:0009236">
    <property type="term" value="P:cobalamin biosynthetic process"/>
    <property type="evidence" value="ECO:0007669"/>
    <property type="project" value="UniProtKB-UniRule"/>
</dbReference>
<dbReference type="InterPro" id="IPR003203">
    <property type="entry name" value="CobU/CobP"/>
</dbReference>
<comment type="pathway">
    <text evidence="5 14">Cofactor biosynthesis; adenosylcobalamin biosynthesis; adenosylcobalamin from cob(II)yrinate a,c-diamide: step 6/7.</text>
</comment>
<dbReference type="UniPathway" id="UPA00148">
    <property type="reaction ID" value="UER00236"/>
</dbReference>
<dbReference type="EC" id="2.7.1.156" evidence="14"/>
<comment type="catalytic activity">
    <reaction evidence="1 14">
        <text>adenosylcob(III)inamide + ATP = adenosylcob(III)inamide phosphate + ADP + H(+)</text>
        <dbReference type="Rhea" id="RHEA:15769"/>
        <dbReference type="ChEBI" id="CHEBI:2480"/>
        <dbReference type="ChEBI" id="CHEBI:15378"/>
        <dbReference type="ChEBI" id="CHEBI:30616"/>
        <dbReference type="ChEBI" id="CHEBI:58502"/>
        <dbReference type="ChEBI" id="CHEBI:456216"/>
        <dbReference type="EC" id="2.7.1.156"/>
    </reaction>
</comment>
<protein>
    <recommendedName>
        <fullName evidence="14">Bifunctional adenosylcobalamin biosynthesis protein</fullName>
        <ecNumber evidence="14">2.7.1.156</ecNumber>
        <ecNumber evidence="14">2.7.7.62</ecNumber>
    </recommendedName>
</protein>
<evidence type="ECO:0000256" key="3">
    <source>
        <dbReference type="ARBA" id="ARBA00001522"/>
    </source>
</evidence>
<evidence type="ECO:0000256" key="16">
    <source>
        <dbReference type="PIRSR" id="PIRSR006135-2"/>
    </source>
</evidence>
<feature type="binding site" evidence="16">
    <location>
        <position position="81"/>
    </location>
    <ligand>
        <name>GTP</name>
        <dbReference type="ChEBI" id="CHEBI:37565"/>
    </ligand>
</feature>
<organism evidence="17 18">
    <name type="scientific">Reinekea blandensis MED297</name>
    <dbReference type="NCBI Taxonomy" id="314283"/>
    <lineage>
        <taxon>Bacteria</taxon>
        <taxon>Pseudomonadati</taxon>
        <taxon>Pseudomonadota</taxon>
        <taxon>Gammaproteobacteria</taxon>
        <taxon>Oceanospirillales</taxon>
        <taxon>Saccharospirillaceae</taxon>
        <taxon>Reinekea</taxon>
    </lineage>
</organism>
<dbReference type="GO" id="GO:0043752">
    <property type="term" value="F:adenosylcobinamide kinase activity"/>
    <property type="evidence" value="ECO:0007669"/>
    <property type="project" value="UniProtKB-EC"/>
</dbReference>
<comment type="caution">
    <text evidence="17">The sequence shown here is derived from an EMBL/GenBank/DDBJ whole genome shotgun (WGS) entry which is preliminary data.</text>
</comment>